<feature type="transmembrane region" description="Helical" evidence="15">
    <location>
        <begin position="298"/>
        <end position="317"/>
    </location>
</feature>
<dbReference type="InterPro" id="IPR003661">
    <property type="entry name" value="HisK_dim/P_dom"/>
</dbReference>
<dbReference type="PANTHER" id="PTHR43065">
    <property type="entry name" value="SENSOR HISTIDINE KINASE"/>
    <property type="match status" value="1"/>
</dbReference>
<gene>
    <name evidence="17" type="ORF">DEM34_00335</name>
</gene>
<dbReference type="RefSeq" id="WP_109675087.1">
    <property type="nucleotide sequence ID" value="NZ_CP086615.1"/>
</dbReference>
<evidence type="ECO:0000256" key="9">
    <source>
        <dbReference type="ARBA" id="ARBA00022777"/>
    </source>
</evidence>
<feature type="region of interest" description="Disordered" evidence="14">
    <location>
        <begin position="1"/>
        <end position="28"/>
    </location>
</feature>
<comment type="catalytic activity">
    <reaction evidence="1">
        <text>ATP + protein L-histidine = ADP + protein N-phospho-L-histidine.</text>
        <dbReference type="EC" id="2.7.13.3"/>
    </reaction>
</comment>
<accession>A0A2U2N9V8</accession>
<feature type="transmembrane region" description="Helical" evidence="15">
    <location>
        <begin position="77"/>
        <end position="97"/>
    </location>
</feature>
<keyword evidence="11 15" id="KW-1133">Transmembrane helix</keyword>
<evidence type="ECO:0000256" key="1">
    <source>
        <dbReference type="ARBA" id="ARBA00000085"/>
    </source>
</evidence>
<evidence type="ECO:0000256" key="13">
    <source>
        <dbReference type="ARBA" id="ARBA00023136"/>
    </source>
</evidence>
<comment type="subcellular location">
    <subcellularLocation>
        <location evidence="2">Cell membrane</location>
        <topology evidence="2">Multi-pass membrane protein</topology>
    </subcellularLocation>
</comment>
<dbReference type="GO" id="GO:0005886">
    <property type="term" value="C:plasma membrane"/>
    <property type="evidence" value="ECO:0007669"/>
    <property type="project" value="UniProtKB-SubCell"/>
</dbReference>
<evidence type="ECO:0000256" key="11">
    <source>
        <dbReference type="ARBA" id="ARBA00022989"/>
    </source>
</evidence>
<dbReference type="AlphaFoldDB" id="A0A2U2N9V8"/>
<evidence type="ECO:0000256" key="15">
    <source>
        <dbReference type="SAM" id="Phobius"/>
    </source>
</evidence>
<organism evidence="17 18">
    <name type="scientific">Sediminicurvatus halobius</name>
    <dbReference type="NCBI Taxonomy" id="2182432"/>
    <lineage>
        <taxon>Bacteria</taxon>
        <taxon>Pseudomonadati</taxon>
        <taxon>Pseudomonadota</taxon>
        <taxon>Gammaproteobacteria</taxon>
        <taxon>Chromatiales</taxon>
        <taxon>Ectothiorhodospiraceae</taxon>
        <taxon>Sediminicurvatus</taxon>
    </lineage>
</organism>
<dbReference type="GO" id="GO:0000155">
    <property type="term" value="F:phosphorelay sensor kinase activity"/>
    <property type="evidence" value="ECO:0007669"/>
    <property type="project" value="InterPro"/>
</dbReference>
<keyword evidence="5" id="KW-0597">Phosphoprotein</keyword>
<evidence type="ECO:0000256" key="7">
    <source>
        <dbReference type="ARBA" id="ARBA00022692"/>
    </source>
</evidence>
<dbReference type="Pfam" id="PF02518">
    <property type="entry name" value="HATPase_c"/>
    <property type="match status" value="1"/>
</dbReference>
<protein>
    <recommendedName>
        <fullName evidence="3">histidine kinase</fullName>
        <ecNumber evidence="3">2.7.13.3</ecNumber>
    </recommendedName>
</protein>
<feature type="transmembrane region" description="Helical" evidence="15">
    <location>
        <begin position="216"/>
        <end position="234"/>
    </location>
</feature>
<keyword evidence="8" id="KW-0547">Nucleotide-binding</keyword>
<dbReference type="InterPro" id="IPR005467">
    <property type="entry name" value="His_kinase_dom"/>
</dbReference>
<feature type="transmembrane region" description="Helical" evidence="15">
    <location>
        <begin position="117"/>
        <end position="139"/>
    </location>
</feature>
<reference evidence="17 18" key="1">
    <citation type="submission" date="2018-05" db="EMBL/GenBank/DDBJ databases">
        <title>Spiribacter halobius sp. nov., a moderately halophilic bacterium isolated from marine solar saltern.</title>
        <authorList>
            <person name="Zheng W.-S."/>
            <person name="Lu D.-C."/>
            <person name="Du Z.-J."/>
        </authorList>
    </citation>
    <scope>NUCLEOTIDE SEQUENCE [LARGE SCALE GENOMIC DNA]</scope>
    <source>
        <strain evidence="17 18">E85</strain>
    </source>
</reference>
<evidence type="ECO:0000256" key="2">
    <source>
        <dbReference type="ARBA" id="ARBA00004651"/>
    </source>
</evidence>
<dbReference type="OrthoDB" id="1931120at2"/>
<evidence type="ECO:0000256" key="10">
    <source>
        <dbReference type="ARBA" id="ARBA00022840"/>
    </source>
</evidence>
<evidence type="ECO:0000313" key="18">
    <source>
        <dbReference type="Proteomes" id="UP000245474"/>
    </source>
</evidence>
<keyword evidence="18" id="KW-1185">Reference proteome</keyword>
<dbReference type="CDD" id="cd00082">
    <property type="entry name" value="HisKA"/>
    <property type="match status" value="1"/>
</dbReference>
<comment type="caution">
    <text evidence="17">The sequence shown here is derived from an EMBL/GenBank/DDBJ whole genome shotgun (WGS) entry which is preliminary data.</text>
</comment>
<dbReference type="Gene3D" id="1.10.287.130">
    <property type="match status" value="1"/>
</dbReference>
<feature type="transmembrane region" description="Helical" evidence="15">
    <location>
        <begin position="266"/>
        <end position="286"/>
    </location>
</feature>
<keyword evidence="6" id="KW-0808">Transferase</keyword>
<evidence type="ECO:0000256" key="14">
    <source>
        <dbReference type="SAM" id="MobiDB-lite"/>
    </source>
</evidence>
<dbReference type="InterPro" id="IPR003594">
    <property type="entry name" value="HATPase_dom"/>
</dbReference>
<evidence type="ECO:0000259" key="16">
    <source>
        <dbReference type="PROSITE" id="PS50109"/>
    </source>
</evidence>
<evidence type="ECO:0000313" key="17">
    <source>
        <dbReference type="EMBL" id="PWG65754.1"/>
    </source>
</evidence>
<sequence length="570" mass="60856">MAAPQHIDRPLGTGEPPRQPSSGPRDTQRLVTAVHRPDSRLRRLARDLGRHLIVALLLVAGSLWAGEFRLVEPPVPLIWPATAVTLALALRWGPWTLLTAGLTVAAVQLGHGAAPMAAGLMGAGLSLAGAAGRALLLRLDFDPELARLRDVGLFLLAGAGVSGLFNALSGTLALAGLSTGFAETLGLCWIADSMGLLLFGPMLLTARLPAPHHQPLWELPLWLAAMPLVVYLIYGDSMPGAMALPLSYGVFPLVMLAALRHPLPLASLVVSAIAVIAITCTGLGKGPFAGSGMRADMLALHAHLAILALTGLLLAAARHERDRAEARARSHLQALAQAGRLNAMSTMAAGIAHEINQPLCAVSSYAQAARRLLRQGHRGEELEAALERIVSGNQRASDIVRRIRDFLRSGEHARRRCDANTLVTEACELMRPELRRRGVELWLDLDDGSLSIDADPVAIQQAVVNLLQNALEAVSGRATPEERWVLVRSRRNRGRDTVELTFCDSGPGLPAGDTRELFEPMVTQRPDGSGLGLAITRSIVESHDGHIDAGNRPGAGAEFRILLPLREETS</sequence>
<proteinExistence type="predicted"/>
<evidence type="ECO:0000256" key="3">
    <source>
        <dbReference type="ARBA" id="ARBA00012438"/>
    </source>
</evidence>
<feature type="transmembrane region" description="Helical" evidence="15">
    <location>
        <begin position="151"/>
        <end position="178"/>
    </location>
</feature>
<name>A0A2U2N9V8_9GAMM</name>
<keyword evidence="13 15" id="KW-0472">Membrane</keyword>
<evidence type="ECO:0000256" key="8">
    <source>
        <dbReference type="ARBA" id="ARBA00022741"/>
    </source>
</evidence>
<evidence type="ECO:0000256" key="12">
    <source>
        <dbReference type="ARBA" id="ARBA00023012"/>
    </source>
</evidence>
<dbReference type="SUPFAM" id="SSF55874">
    <property type="entry name" value="ATPase domain of HSP90 chaperone/DNA topoisomerase II/histidine kinase"/>
    <property type="match status" value="1"/>
</dbReference>
<dbReference type="InterPro" id="IPR036890">
    <property type="entry name" value="HATPase_C_sf"/>
</dbReference>
<dbReference type="Gene3D" id="3.30.565.10">
    <property type="entry name" value="Histidine kinase-like ATPase, C-terminal domain"/>
    <property type="match status" value="1"/>
</dbReference>
<dbReference type="InterPro" id="IPR004358">
    <property type="entry name" value="Sig_transdc_His_kin-like_C"/>
</dbReference>
<keyword evidence="10" id="KW-0067">ATP-binding</keyword>
<evidence type="ECO:0000256" key="4">
    <source>
        <dbReference type="ARBA" id="ARBA00022475"/>
    </source>
</evidence>
<dbReference type="EC" id="2.7.13.3" evidence="3"/>
<dbReference type="PROSITE" id="PS50109">
    <property type="entry name" value="HIS_KIN"/>
    <property type="match status" value="1"/>
</dbReference>
<dbReference type="InterPro" id="IPR036097">
    <property type="entry name" value="HisK_dim/P_sf"/>
</dbReference>
<feature type="transmembrane region" description="Helical" evidence="15">
    <location>
        <begin position="184"/>
        <end position="204"/>
    </location>
</feature>
<evidence type="ECO:0000256" key="5">
    <source>
        <dbReference type="ARBA" id="ARBA00022553"/>
    </source>
</evidence>
<dbReference type="Pfam" id="PF05231">
    <property type="entry name" value="MASE1"/>
    <property type="match status" value="1"/>
</dbReference>
<dbReference type="SMART" id="SM00387">
    <property type="entry name" value="HATPase_c"/>
    <property type="match status" value="1"/>
</dbReference>
<feature type="domain" description="Histidine kinase" evidence="16">
    <location>
        <begin position="350"/>
        <end position="567"/>
    </location>
</feature>
<dbReference type="PANTHER" id="PTHR43065:SF10">
    <property type="entry name" value="PEROXIDE STRESS-ACTIVATED HISTIDINE KINASE MAK3"/>
    <property type="match status" value="1"/>
</dbReference>
<dbReference type="Pfam" id="PF00512">
    <property type="entry name" value="HisKA"/>
    <property type="match status" value="1"/>
</dbReference>
<evidence type="ECO:0000256" key="6">
    <source>
        <dbReference type="ARBA" id="ARBA00022679"/>
    </source>
</evidence>
<keyword evidence="12" id="KW-0902">Two-component regulatory system</keyword>
<dbReference type="SUPFAM" id="SSF47384">
    <property type="entry name" value="Homodimeric domain of signal transducing histidine kinase"/>
    <property type="match status" value="1"/>
</dbReference>
<dbReference type="Proteomes" id="UP000245474">
    <property type="component" value="Unassembled WGS sequence"/>
</dbReference>
<dbReference type="SMART" id="SM00388">
    <property type="entry name" value="HisKA"/>
    <property type="match status" value="1"/>
</dbReference>
<dbReference type="EMBL" id="QFFI01000001">
    <property type="protein sequence ID" value="PWG65754.1"/>
    <property type="molecule type" value="Genomic_DNA"/>
</dbReference>
<dbReference type="PRINTS" id="PR00344">
    <property type="entry name" value="BCTRLSENSOR"/>
</dbReference>
<dbReference type="InterPro" id="IPR007895">
    <property type="entry name" value="MASE1"/>
</dbReference>
<feature type="transmembrane region" description="Helical" evidence="15">
    <location>
        <begin position="48"/>
        <end position="65"/>
    </location>
</feature>
<keyword evidence="9 17" id="KW-0418">Kinase</keyword>
<keyword evidence="4" id="KW-1003">Cell membrane</keyword>
<keyword evidence="7 15" id="KW-0812">Transmembrane</keyword>
<dbReference type="GO" id="GO:0005524">
    <property type="term" value="F:ATP binding"/>
    <property type="evidence" value="ECO:0007669"/>
    <property type="project" value="UniProtKB-KW"/>
</dbReference>
<feature type="transmembrane region" description="Helical" evidence="15">
    <location>
        <begin position="240"/>
        <end position="259"/>
    </location>
</feature>